<evidence type="ECO:0000256" key="7">
    <source>
        <dbReference type="ARBA" id="ARBA00023137"/>
    </source>
</evidence>
<dbReference type="InterPro" id="IPR025669">
    <property type="entry name" value="AAA_dom"/>
</dbReference>
<name>A0A9X7VVM1_9BACL</name>
<keyword evidence="3" id="KW-0808">Transferase</keyword>
<keyword evidence="4" id="KW-0547">Nucleotide-binding</keyword>
<dbReference type="GO" id="GO:0005524">
    <property type="term" value="F:ATP binding"/>
    <property type="evidence" value="ECO:0007669"/>
    <property type="project" value="UniProtKB-KW"/>
</dbReference>
<evidence type="ECO:0000313" key="10">
    <source>
        <dbReference type="EMBL" id="QSO45435.1"/>
    </source>
</evidence>
<evidence type="ECO:0000256" key="8">
    <source>
        <dbReference type="ARBA" id="ARBA00051245"/>
    </source>
</evidence>
<dbReference type="GO" id="GO:0005886">
    <property type="term" value="C:plasma membrane"/>
    <property type="evidence" value="ECO:0007669"/>
    <property type="project" value="TreeGrafter"/>
</dbReference>
<dbReference type="InterPro" id="IPR005702">
    <property type="entry name" value="Wzc-like_C"/>
</dbReference>
<evidence type="ECO:0000259" key="9">
    <source>
        <dbReference type="Pfam" id="PF13614"/>
    </source>
</evidence>
<dbReference type="GO" id="GO:0004715">
    <property type="term" value="F:non-membrane spanning protein tyrosine kinase activity"/>
    <property type="evidence" value="ECO:0007669"/>
    <property type="project" value="UniProtKB-EC"/>
</dbReference>
<dbReference type="RefSeq" id="WP_206654803.1">
    <property type="nucleotide sequence ID" value="NZ_CP071182.1"/>
</dbReference>
<keyword evidence="5 10" id="KW-0418">Kinase</keyword>
<organism evidence="10 11">
    <name type="scientific">Alicyclobacillus mengziensis</name>
    <dbReference type="NCBI Taxonomy" id="2931921"/>
    <lineage>
        <taxon>Bacteria</taxon>
        <taxon>Bacillati</taxon>
        <taxon>Bacillota</taxon>
        <taxon>Bacilli</taxon>
        <taxon>Bacillales</taxon>
        <taxon>Alicyclobacillaceae</taxon>
        <taxon>Alicyclobacillus</taxon>
    </lineage>
</organism>
<dbReference type="InterPro" id="IPR050445">
    <property type="entry name" value="Bact_polysacc_biosynth/exp"/>
</dbReference>
<evidence type="ECO:0000256" key="2">
    <source>
        <dbReference type="ARBA" id="ARBA00011903"/>
    </source>
</evidence>
<dbReference type="Proteomes" id="UP000663505">
    <property type="component" value="Chromosome"/>
</dbReference>
<evidence type="ECO:0000256" key="4">
    <source>
        <dbReference type="ARBA" id="ARBA00022741"/>
    </source>
</evidence>
<dbReference type="KEGG" id="afx:JZ786_12685"/>
<keyword evidence="7" id="KW-0829">Tyrosine-protein kinase</keyword>
<feature type="domain" description="AAA" evidence="9">
    <location>
        <begin position="46"/>
        <end position="169"/>
    </location>
</feature>
<keyword evidence="6" id="KW-0067">ATP-binding</keyword>
<dbReference type="CDD" id="cd05387">
    <property type="entry name" value="BY-kinase"/>
    <property type="match status" value="1"/>
</dbReference>
<proteinExistence type="inferred from homology"/>
<comment type="catalytic activity">
    <reaction evidence="8">
        <text>L-tyrosyl-[protein] + ATP = O-phospho-L-tyrosyl-[protein] + ADP + H(+)</text>
        <dbReference type="Rhea" id="RHEA:10596"/>
        <dbReference type="Rhea" id="RHEA-COMP:10136"/>
        <dbReference type="Rhea" id="RHEA-COMP:20101"/>
        <dbReference type="ChEBI" id="CHEBI:15378"/>
        <dbReference type="ChEBI" id="CHEBI:30616"/>
        <dbReference type="ChEBI" id="CHEBI:46858"/>
        <dbReference type="ChEBI" id="CHEBI:61978"/>
        <dbReference type="ChEBI" id="CHEBI:456216"/>
        <dbReference type="EC" id="2.7.10.2"/>
    </reaction>
</comment>
<evidence type="ECO:0000256" key="1">
    <source>
        <dbReference type="ARBA" id="ARBA00007316"/>
    </source>
</evidence>
<dbReference type="EC" id="2.7.10.2" evidence="2"/>
<accession>A0A9X7VVM1</accession>
<keyword evidence="11" id="KW-1185">Reference proteome</keyword>
<evidence type="ECO:0000256" key="5">
    <source>
        <dbReference type="ARBA" id="ARBA00022777"/>
    </source>
</evidence>
<evidence type="ECO:0000313" key="11">
    <source>
        <dbReference type="Proteomes" id="UP000663505"/>
    </source>
</evidence>
<reference evidence="10 11" key="1">
    <citation type="submission" date="2021-02" db="EMBL/GenBank/DDBJ databases">
        <title>Alicyclobacillus curvatus sp. nov. and Alicyclobacillus mengziensis sp. nov., two acidophilic bacteria isolated from acid mine drainage.</title>
        <authorList>
            <person name="Huang Y."/>
        </authorList>
    </citation>
    <scope>NUCLEOTIDE SEQUENCE [LARGE SCALE GENOMIC DNA]</scope>
    <source>
        <strain evidence="10 11">S30H14</strain>
    </source>
</reference>
<protein>
    <recommendedName>
        <fullName evidence="2">non-specific protein-tyrosine kinase</fullName>
        <ecNumber evidence="2">2.7.10.2</ecNumber>
    </recommendedName>
</protein>
<evidence type="ECO:0000256" key="6">
    <source>
        <dbReference type="ARBA" id="ARBA00022840"/>
    </source>
</evidence>
<comment type="similarity">
    <text evidence="1">Belongs to the CpsD/CapB family.</text>
</comment>
<evidence type="ECO:0000256" key="3">
    <source>
        <dbReference type="ARBA" id="ARBA00022679"/>
    </source>
</evidence>
<gene>
    <name evidence="10" type="ORF">JZ786_12685</name>
</gene>
<dbReference type="Pfam" id="PF13614">
    <property type="entry name" value="AAA_31"/>
    <property type="match status" value="1"/>
</dbReference>
<dbReference type="PANTHER" id="PTHR32309:SF13">
    <property type="entry name" value="FERRIC ENTEROBACTIN TRANSPORT PROTEIN FEPE"/>
    <property type="match status" value="1"/>
</dbReference>
<sequence length="237" mass="25508">MAIKTTTPIYPITQTDPESSYAEAYRTIETNIQLLSMNVKAFLVTSARPGEGKTSTAANLAIVAAQATKRVLLVDADLRHPQLAHRFHVSTNTGLTKVLRQGCELQEAVLPTEVEGLHLLPSGPIGINSPSLLSSLAFTSLVGKLKSKYDLVIFDAPPVLPVSDALVLSRNVDGIVFVVDGAASNRLAALRAINEIHKVQGKIIGGILNRGPRDNDNAYYYTPTFDPPSHESTMPLN</sequence>
<dbReference type="Gene3D" id="3.40.50.300">
    <property type="entry name" value="P-loop containing nucleotide triphosphate hydrolases"/>
    <property type="match status" value="1"/>
</dbReference>
<dbReference type="SUPFAM" id="SSF52540">
    <property type="entry name" value="P-loop containing nucleoside triphosphate hydrolases"/>
    <property type="match status" value="1"/>
</dbReference>
<dbReference type="NCBIfam" id="TIGR01007">
    <property type="entry name" value="eps_fam"/>
    <property type="match status" value="1"/>
</dbReference>
<dbReference type="PANTHER" id="PTHR32309">
    <property type="entry name" value="TYROSINE-PROTEIN KINASE"/>
    <property type="match status" value="1"/>
</dbReference>
<dbReference type="AlphaFoldDB" id="A0A9X7VVM1"/>
<dbReference type="EMBL" id="CP071182">
    <property type="protein sequence ID" value="QSO45435.1"/>
    <property type="molecule type" value="Genomic_DNA"/>
</dbReference>
<dbReference type="InterPro" id="IPR027417">
    <property type="entry name" value="P-loop_NTPase"/>
</dbReference>